<keyword evidence="3" id="KW-1185">Reference proteome</keyword>
<comment type="caution">
    <text evidence="2">The sequence shown here is derived from an EMBL/GenBank/DDBJ whole genome shotgun (WGS) entry which is preliminary data.</text>
</comment>
<feature type="compositionally biased region" description="Polar residues" evidence="1">
    <location>
        <begin position="23"/>
        <end position="50"/>
    </location>
</feature>
<dbReference type="Proteomes" id="UP001054945">
    <property type="component" value="Unassembled WGS sequence"/>
</dbReference>
<evidence type="ECO:0000313" key="2">
    <source>
        <dbReference type="EMBL" id="GIY92599.1"/>
    </source>
</evidence>
<gene>
    <name evidence="2" type="ORF">CEXT_612701</name>
</gene>
<name>A0AAV4XFN7_CAEEX</name>
<feature type="compositionally biased region" description="Basic and acidic residues" evidence="1">
    <location>
        <begin position="1"/>
        <end position="16"/>
    </location>
</feature>
<evidence type="ECO:0000313" key="3">
    <source>
        <dbReference type="Proteomes" id="UP001054945"/>
    </source>
</evidence>
<protein>
    <submittedName>
        <fullName evidence="2">Uncharacterized protein</fullName>
    </submittedName>
</protein>
<reference evidence="2 3" key="1">
    <citation type="submission" date="2021-06" db="EMBL/GenBank/DDBJ databases">
        <title>Caerostris extrusa draft genome.</title>
        <authorList>
            <person name="Kono N."/>
            <person name="Arakawa K."/>
        </authorList>
    </citation>
    <scope>NUCLEOTIDE SEQUENCE [LARGE SCALE GENOMIC DNA]</scope>
</reference>
<dbReference type="AlphaFoldDB" id="A0AAV4XFN7"/>
<accession>A0AAV4XFN7</accession>
<evidence type="ECO:0000256" key="1">
    <source>
        <dbReference type="SAM" id="MobiDB-lite"/>
    </source>
</evidence>
<dbReference type="EMBL" id="BPLR01017561">
    <property type="protein sequence ID" value="GIY92599.1"/>
    <property type="molecule type" value="Genomic_DNA"/>
</dbReference>
<sequence length="108" mass="12282">MDQKIQRDEAKKGLEKKQRKMLSVSNTKHPNVDEGQTQQSKDDGSISNPVSLGMNLISRSQSLTSLNDDTNRLQRANVPKVDFYESKRNWEMALAPNLFNLSFDGNQQ</sequence>
<feature type="region of interest" description="Disordered" evidence="1">
    <location>
        <begin position="1"/>
        <end position="51"/>
    </location>
</feature>
<proteinExistence type="predicted"/>
<organism evidence="2 3">
    <name type="scientific">Caerostris extrusa</name>
    <name type="common">Bark spider</name>
    <name type="synonym">Caerostris bankana</name>
    <dbReference type="NCBI Taxonomy" id="172846"/>
    <lineage>
        <taxon>Eukaryota</taxon>
        <taxon>Metazoa</taxon>
        <taxon>Ecdysozoa</taxon>
        <taxon>Arthropoda</taxon>
        <taxon>Chelicerata</taxon>
        <taxon>Arachnida</taxon>
        <taxon>Araneae</taxon>
        <taxon>Araneomorphae</taxon>
        <taxon>Entelegynae</taxon>
        <taxon>Araneoidea</taxon>
        <taxon>Araneidae</taxon>
        <taxon>Caerostris</taxon>
    </lineage>
</organism>